<sequence>MALDGGTVETLGLKLFVSFYPPLFFQRHLSSVGWSSGSRKSFIDGFRRWNGGDVGTEIICELLPVSVESGEFWFLVMVKLVEIEWITQEFQSVSTLSFLHSSLLTPTDLPLLFQRRFSSVGWSSGSRKVSSDSQNFVIDGGRSGILASGNGNGC</sequence>
<keyword evidence="2" id="KW-1185">Reference proteome</keyword>
<dbReference type="Proteomes" id="UP000266723">
    <property type="component" value="Unassembled WGS sequence"/>
</dbReference>
<gene>
    <name evidence="1" type="ORF">DY000_02009071</name>
</gene>
<proteinExistence type="predicted"/>
<evidence type="ECO:0000313" key="1">
    <source>
        <dbReference type="EMBL" id="KAF3548435.1"/>
    </source>
</evidence>
<reference evidence="1 2" key="1">
    <citation type="journal article" date="2020" name="BMC Genomics">
        <title>Intraspecific diversification of the crop wild relative Brassica cretica Lam. using demographic model selection.</title>
        <authorList>
            <person name="Kioukis A."/>
            <person name="Michalopoulou V.A."/>
            <person name="Briers L."/>
            <person name="Pirintsos S."/>
            <person name="Studholme D.J."/>
            <person name="Pavlidis P."/>
            <person name="Sarris P.F."/>
        </authorList>
    </citation>
    <scope>NUCLEOTIDE SEQUENCE [LARGE SCALE GENOMIC DNA]</scope>
    <source>
        <strain evidence="2">cv. PFS-1207/04</strain>
    </source>
</reference>
<name>A0ABQ7C8W2_BRACR</name>
<evidence type="ECO:0000313" key="2">
    <source>
        <dbReference type="Proteomes" id="UP000266723"/>
    </source>
</evidence>
<organism evidence="1 2">
    <name type="scientific">Brassica cretica</name>
    <name type="common">Mustard</name>
    <dbReference type="NCBI Taxonomy" id="69181"/>
    <lineage>
        <taxon>Eukaryota</taxon>
        <taxon>Viridiplantae</taxon>
        <taxon>Streptophyta</taxon>
        <taxon>Embryophyta</taxon>
        <taxon>Tracheophyta</taxon>
        <taxon>Spermatophyta</taxon>
        <taxon>Magnoliopsida</taxon>
        <taxon>eudicotyledons</taxon>
        <taxon>Gunneridae</taxon>
        <taxon>Pentapetalae</taxon>
        <taxon>rosids</taxon>
        <taxon>malvids</taxon>
        <taxon>Brassicales</taxon>
        <taxon>Brassicaceae</taxon>
        <taxon>Brassiceae</taxon>
        <taxon>Brassica</taxon>
    </lineage>
</organism>
<accession>A0ABQ7C8W2</accession>
<comment type="caution">
    <text evidence="1">The sequence shown here is derived from an EMBL/GenBank/DDBJ whole genome shotgun (WGS) entry which is preliminary data.</text>
</comment>
<protein>
    <submittedName>
        <fullName evidence="1">Uncharacterized protein</fullName>
    </submittedName>
</protein>
<dbReference type="EMBL" id="QGKV02000832">
    <property type="protein sequence ID" value="KAF3548435.1"/>
    <property type="molecule type" value="Genomic_DNA"/>
</dbReference>